<name>Q702A4_9CREN</name>
<protein>
    <recommendedName>
        <fullName evidence="2">Roadblock/LAMTOR2 domain-containing protein</fullName>
    </recommendedName>
</protein>
<accession>Q702A4</accession>
<sequence>MGIDYEFIYNFSEELLNLDSSLRWIGISNKYGVLINVEQREGLNPLMSEEESEEYAAAAVSRYRTRVKFQSKIGKLNYAVGRYENVTRITVPISNDYFLLLTIDKEKNYDDLINKIIIPFIAKNRNKFHFEDTSD</sequence>
<organism evidence="1">
    <name type="scientific">uncultured crenarchaeote</name>
    <dbReference type="NCBI Taxonomy" id="29281"/>
    <lineage>
        <taxon>Archaea</taxon>
        <taxon>Thermoproteota</taxon>
        <taxon>environmental samples</taxon>
    </lineage>
</organism>
<dbReference type="EMBL" id="AJ627421">
    <property type="protein sequence ID" value="CAF28720.1"/>
    <property type="molecule type" value="Genomic_DNA"/>
</dbReference>
<evidence type="ECO:0000313" key="1">
    <source>
        <dbReference type="EMBL" id="CAF28720.1"/>
    </source>
</evidence>
<dbReference type="AlphaFoldDB" id="Q702A4"/>
<proteinExistence type="predicted"/>
<reference evidence="1" key="1">
    <citation type="journal article" date="2004" name="Environ. Microbiol.">
        <title>Characterization of Large-Insert DNA Libraries from Soil for Environmental Genomic Studies of Archaea.</title>
        <authorList>
            <person name="Treusch A.H."/>
            <person name="Kletzin A."/>
            <person name="Raddatz G."/>
            <person name="Ochsenreiter T."/>
            <person name="Quaiser A."/>
            <person name="Meurer G."/>
            <person name="Schuster S.C."/>
            <person name="Schleper C."/>
        </authorList>
    </citation>
    <scope>NUCLEOTIDE SEQUENCE</scope>
</reference>
<evidence type="ECO:0008006" key="2">
    <source>
        <dbReference type="Google" id="ProtNLM"/>
    </source>
</evidence>